<protein>
    <recommendedName>
        <fullName evidence="2">BTB domain-containing protein</fullName>
    </recommendedName>
</protein>
<name>M5G0Z3_DACPD</name>
<dbReference type="HOGENOM" id="CLU_792319_0_0_1"/>
<dbReference type="PROSITE" id="PS50097">
    <property type="entry name" value="BTB"/>
    <property type="match status" value="1"/>
</dbReference>
<evidence type="ECO:0000256" key="1">
    <source>
        <dbReference type="SAM" id="MobiDB-lite"/>
    </source>
</evidence>
<dbReference type="GeneID" id="63685231"/>
<reference evidence="3 4" key="1">
    <citation type="journal article" date="2012" name="Science">
        <title>The Paleozoic origin of enzymatic lignin decomposition reconstructed from 31 fungal genomes.</title>
        <authorList>
            <person name="Floudas D."/>
            <person name="Binder M."/>
            <person name="Riley R."/>
            <person name="Barry K."/>
            <person name="Blanchette R.A."/>
            <person name="Henrissat B."/>
            <person name="Martinez A.T."/>
            <person name="Otillar R."/>
            <person name="Spatafora J.W."/>
            <person name="Yadav J.S."/>
            <person name="Aerts A."/>
            <person name="Benoit I."/>
            <person name="Boyd A."/>
            <person name="Carlson A."/>
            <person name="Copeland A."/>
            <person name="Coutinho P.M."/>
            <person name="de Vries R.P."/>
            <person name="Ferreira P."/>
            <person name="Findley K."/>
            <person name="Foster B."/>
            <person name="Gaskell J."/>
            <person name="Glotzer D."/>
            <person name="Gorecki P."/>
            <person name="Heitman J."/>
            <person name="Hesse C."/>
            <person name="Hori C."/>
            <person name="Igarashi K."/>
            <person name="Jurgens J.A."/>
            <person name="Kallen N."/>
            <person name="Kersten P."/>
            <person name="Kohler A."/>
            <person name="Kuees U."/>
            <person name="Kumar T.K.A."/>
            <person name="Kuo A."/>
            <person name="LaButti K."/>
            <person name="Larrondo L.F."/>
            <person name="Lindquist E."/>
            <person name="Ling A."/>
            <person name="Lombard V."/>
            <person name="Lucas S."/>
            <person name="Lundell T."/>
            <person name="Martin R."/>
            <person name="McLaughlin D.J."/>
            <person name="Morgenstern I."/>
            <person name="Morin E."/>
            <person name="Murat C."/>
            <person name="Nagy L.G."/>
            <person name="Nolan M."/>
            <person name="Ohm R.A."/>
            <person name="Patyshakuliyeva A."/>
            <person name="Rokas A."/>
            <person name="Ruiz-Duenas F.J."/>
            <person name="Sabat G."/>
            <person name="Salamov A."/>
            <person name="Samejima M."/>
            <person name="Schmutz J."/>
            <person name="Slot J.C."/>
            <person name="St John F."/>
            <person name="Stenlid J."/>
            <person name="Sun H."/>
            <person name="Sun S."/>
            <person name="Syed K."/>
            <person name="Tsang A."/>
            <person name="Wiebenga A."/>
            <person name="Young D."/>
            <person name="Pisabarro A."/>
            <person name="Eastwood D.C."/>
            <person name="Martin F."/>
            <person name="Cullen D."/>
            <person name="Grigoriev I.V."/>
            <person name="Hibbett D.S."/>
        </authorList>
    </citation>
    <scope>NUCLEOTIDE SEQUENCE [LARGE SCALE GENOMIC DNA]</scope>
    <source>
        <strain evidence="3 4">DJM-731 SS1</strain>
    </source>
</reference>
<dbReference type="Gene3D" id="3.30.710.10">
    <property type="entry name" value="Potassium Channel Kv1.1, Chain A"/>
    <property type="match status" value="1"/>
</dbReference>
<organism evidence="3 4">
    <name type="scientific">Dacryopinax primogenitus (strain DJM 731)</name>
    <name type="common">Brown rot fungus</name>
    <dbReference type="NCBI Taxonomy" id="1858805"/>
    <lineage>
        <taxon>Eukaryota</taxon>
        <taxon>Fungi</taxon>
        <taxon>Dikarya</taxon>
        <taxon>Basidiomycota</taxon>
        <taxon>Agaricomycotina</taxon>
        <taxon>Dacrymycetes</taxon>
        <taxon>Dacrymycetales</taxon>
        <taxon>Dacrymycetaceae</taxon>
        <taxon>Dacryopinax</taxon>
    </lineage>
</organism>
<dbReference type="AlphaFoldDB" id="M5G0Z3"/>
<dbReference type="InterPro" id="IPR000210">
    <property type="entry name" value="BTB/POZ_dom"/>
</dbReference>
<accession>M5G0Z3</accession>
<dbReference type="OrthoDB" id="3164835at2759"/>
<sequence length="350" mass="38845">MHQAQLHAFSGLYTQWLQRQLQAHVGSLSLPDQVALRLPQPGMLPLSSPGVSTLPPPEELDDEEEKLELPPEFYSSKPDIVLVSLEGVEFPTQKLFLSVGSAFFRRMFEDASSDASTSTSASPDPYTNELERVPWPEKASTIVHLLQLLYPLPKPRFPSLGVTLQLLLSADKWELALPLQRLKDSLLTKWAKERPLRVYGFLCSSGLGTQEEIRAVAEECLARCDPREGRWKRDLEGMSALALSSLLDARDARAAQAQKVVQREVPSHCPHGFPLATAALVGQWKAALGERLARWPTGRVMDGWESIAEVLWPEGVAASCRLCIPTEARRACIEKVAKAQWDIDALPITL</sequence>
<evidence type="ECO:0000313" key="4">
    <source>
        <dbReference type="Proteomes" id="UP000030653"/>
    </source>
</evidence>
<dbReference type="EMBL" id="JH795863">
    <property type="protein sequence ID" value="EJU01815.1"/>
    <property type="molecule type" value="Genomic_DNA"/>
</dbReference>
<feature type="domain" description="BTB" evidence="2">
    <location>
        <begin position="78"/>
        <end position="150"/>
    </location>
</feature>
<feature type="region of interest" description="Disordered" evidence="1">
    <location>
        <begin position="46"/>
        <end position="67"/>
    </location>
</feature>
<dbReference type="Proteomes" id="UP000030653">
    <property type="component" value="Unassembled WGS sequence"/>
</dbReference>
<evidence type="ECO:0000259" key="2">
    <source>
        <dbReference type="PROSITE" id="PS50097"/>
    </source>
</evidence>
<gene>
    <name evidence="3" type="ORF">DACRYDRAFT_116255</name>
</gene>
<evidence type="ECO:0000313" key="3">
    <source>
        <dbReference type="EMBL" id="EJU01815.1"/>
    </source>
</evidence>
<dbReference type="InterPro" id="IPR011333">
    <property type="entry name" value="SKP1/BTB/POZ_sf"/>
</dbReference>
<dbReference type="RefSeq" id="XP_040628712.1">
    <property type="nucleotide sequence ID" value="XM_040770169.1"/>
</dbReference>
<proteinExistence type="predicted"/>
<dbReference type="STRING" id="1858805.M5G0Z3"/>
<dbReference type="Pfam" id="PF00651">
    <property type="entry name" value="BTB"/>
    <property type="match status" value="1"/>
</dbReference>
<keyword evidence="4" id="KW-1185">Reference proteome</keyword>